<proteinExistence type="predicted"/>
<evidence type="ECO:0000313" key="1">
    <source>
        <dbReference type="EMBL" id="RHZ69696.1"/>
    </source>
</evidence>
<accession>A0A397I7F8</accession>
<dbReference type="Proteomes" id="UP000266861">
    <property type="component" value="Unassembled WGS sequence"/>
</dbReference>
<evidence type="ECO:0000313" key="2">
    <source>
        <dbReference type="Proteomes" id="UP000266861"/>
    </source>
</evidence>
<name>A0A397I7F8_9GLOM</name>
<comment type="caution">
    <text evidence="1">The sequence shown here is derived from an EMBL/GenBank/DDBJ whole genome shotgun (WGS) entry which is preliminary data.</text>
</comment>
<dbReference type="AlphaFoldDB" id="A0A397I7F8"/>
<reference evidence="1 2" key="1">
    <citation type="submission" date="2018-08" db="EMBL/GenBank/DDBJ databases">
        <title>Genome and evolution of the arbuscular mycorrhizal fungus Diversispora epigaea (formerly Glomus versiforme) and its bacterial endosymbionts.</title>
        <authorList>
            <person name="Sun X."/>
            <person name="Fei Z."/>
            <person name="Harrison M."/>
        </authorList>
    </citation>
    <scope>NUCLEOTIDE SEQUENCE [LARGE SCALE GENOMIC DNA]</scope>
    <source>
        <strain evidence="1 2">IT104</strain>
    </source>
</reference>
<dbReference type="EMBL" id="PQFF01000257">
    <property type="protein sequence ID" value="RHZ69696.1"/>
    <property type="molecule type" value="Genomic_DNA"/>
</dbReference>
<organism evidence="1 2">
    <name type="scientific">Diversispora epigaea</name>
    <dbReference type="NCBI Taxonomy" id="1348612"/>
    <lineage>
        <taxon>Eukaryota</taxon>
        <taxon>Fungi</taxon>
        <taxon>Fungi incertae sedis</taxon>
        <taxon>Mucoromycota</taxon>
        <taxon>Glomeromycotina</taxon>
        <taxon>Glomeromycetes</taxon>
        <taxon>Diversisporales</taxon>
        <taxon>Diversisporaceae</taxon>
        <taxon>Diversispora</taxon>
    </lineage>
</organism>
<gene>
    <name evidence="1" type="ORF">Glove_280g49</name>
</gene>
<keyword evidence="2" id="KW-1185">Reference proteome</keyword>
<protein>
    <submittedName>
        <fullName evidence="1">Uncharacterized protein</fullName>
    </submittedName>
</protein>
<sequence>MVFGHIEKPLAIPRQNTFNYINSYQKGYQLFMIYSLLLKKPKRSVPLICNGQRLEVEPVGLPQSIQDSSTNFTRIVIEWTNNQNIIHIQISTTTQNIDQVSTEVKSSKLTWQDIEKVIINIVQAGVDYKKKKNKKFIQNYKKKYTELHEAEDPDIHVLDIAKRIVSNEEKYIESKKQYQECFPMITTHFSSYTDSSTNFTRIVIEWTNNQNIIHIQISTTTQNIDQVSTEVKSSKLTWQDIEKVIINIVQAGVDYKKKKNKKFIQNYKKKYTELHEAEDPDIHVLDIAKRIVSNEEKYIESKKQYQEWYKYKNEPKILQGILKLNYLYYQLAKDYFATNEEIEKKADDFLNS</sequence>